<accession>A0ABD3HQW1</accession>
<keyword evidence="5" id="KW-0812">Transmembrane</keyword>
<keyword evidence="7" id="KW-1133">Transmembrane helix</keyword>
<keyword evidence="6" id="KW-0809">Transit peptide</keyword>
<reference evidence="10 11" key="1">
    <citation type="submission" date="2024-09" db="EMBL/GenBank/DDBJ databases">
        <title>Chromosome-scale assembly of Riccia sorocarpa.</title>
        <authorList>
            <person name="Paukszto L."/>
        </authorList>
    </citation>
    <scope>NUCLEOTIDE SEQUENCE [LARGE SCALE GENOMIC DNA]</scope>
    <source>
        <strain evidence="10">LP-2024</strain>
        <tissue evidence="10">Aerial parts of the thallus</tissue>
    </source>
</reference>
<dbReference type="Proteomes" id="UP001633002">
    <property type="component" value="Unassembled WGS sequence"/>
</dbReference>
<evidence type="ECO:0000256" key="7">
    <source>
        <dbReference type="ARBA" id="ARBA00022989"/>
    </source>
</evidence>
<evidence type="ECO:0000256" key="1">
    <source>
        <dbReference type="ARBA" id="ARBA00004508"/>
    </source>
</evidence>
<dbReference type="PANTHER" id="PTHR31038">
    <property type="entry name" value="EXPRESSED PROTEIN-RELATED"/>
    <property type="match status" value="1"/>
</dbReference>
<sequence>MSGRNLAVSREQDTRKADQMTLPTGEYTLVAEGRGLCGYGGRTQRARGGVAGGSLLESIFIPTQSEAYLLWFFFVSGGSSVCRKRWIEEASVEEERNCLVELSVAPSSIFVNSPVGNGGSKDDLVSGLPSPFQVSSKRSKAMTMALPTLSAKGPQPARALGFSQALSGFGQSVVQCPRGGLLPLEQAPGTRCFRTTGSPDEGIASVPSKESFIRSAVVVMKKGYGAFGGATLEKSKLDLSQSQVKVSPQLEDGGGGGNIGNRNHHGGGDGGDDGGDDDDYFGEDDGGDDGDDGGFFGRRVLVPEVFDRKIVQAVLEEWCVTMYRLPAGIRQAVEMGLISTAQVVRFLSFNARPTLTRAISRAVPGEVSRAFVGRVLGDPAFVFKVALEQVTTLGLGVWWEIHHRGKRLKDEWHLAAANVLTMSACNMAMVWCLAPSRSYGQTFRFDWQNALQKLPNHAFDVSYPLREFDRNKRIASFFYKSVELSVIGAALGSVSAGLQRLIPRPKDQPPSVPVPSVSTSALSYAAFMGLSGNIRYQLLSGADRVLSQNLNSIGLVIACTTALRVLNIQLGDKSRLAWLGMDQPNYAVEAEGLKAYHRPSLSPDSVARWVIPRRGVISGFFEEMFNQTKEPKQRQPSNIFAKRKVKRKVTVGR</sequence>
<protein>
    <submittedName>
        <fullName evidence="10">Uncharacterized protein</fullName>
    </submittedName>
</protein>
<evidence type="ECO:0000256" key="5">
    <source>
        <dbReference type="ARBA" id="ARBA00022692"/>
    </source>
</evidence>
<keyword evidence="4" id="KW-0934">Plastid</keyword>
<comment type="subcellular location">
    <subcellularLocation>
        <location evidence="1">Plastid</location>
        <location evidence="1">Chloroplast membrane</location>
        <topology evidence="1">Multi-pass membrane protein</topology>
    </subcellularLocation>
</comment>
<keyword evidence="11" id="KW-1185">Reference proteome</keyword>
<feature type="region of interest" description="Disordered" evidence="9">
    <location>
        <begin position="238"/>
        <end position="290"/>
    </location>
</feature>
<evidence type="ECO:0000256" key="2">
    <source>
        <dbReference type="ARBA" id="ARBA00010793"/>
    </source>
</evidence>
<dbReference type="AlphaFoldDB" id="A0ABD3HQW1"/>
<feature type="compositionally biased region" description="Acidic residues" evidence="9">
    <location>
        <begin position="270"/>
        <end position="290"/>
    </location>
</feature>
<dbReference type="PANTHER" id="PTHR31038:SF2">
    <property type="entry name" value="PROTEIN RETICULATA-RELATED 1, CHLOROPLASTIC"/>
    <property type="match status" value="1"/>
</dbReference>
<proteinExistence type="inferred from homology"/>
<name>A0ABD3HQW1_9MARC</name>
<dbReference type="Pfam" id="PF11891">
    <property type="entry name" value="RETICULATA-like"/>
    <property type="match status" value="1"/>
</dbReference>
<evidence type="ECO:0000256" key="9">
    <source>
        <dbReference type="SAM" id="MobiDB-lite"/>
    </source>
</evidence>
<evidence type="ECO:0000313" key="11">
    <source>
        <dbReference type="Proteomes" id="UP001633002"/>
    </source>
</evidence>
<comment type="caution">
    <text evidence="10">The sequence shown here is derived from an EMBL/GenBank/DDBJ whole genome shotgun (WGS) entry which is preliminary data.</text>
</comment>
<dbReference type="EMBL" id="JBJQOH010000003">
    <property type="protein sequence ID" value="KAL3691714.1"/>
    <property type="molecule type" value="Genomic_DNA"/>
</dbReference>
<organism evidence="10 11">
    <name type="scientific">Riccia sorocarpa</name>
    <dbReference type="NCBI Taxonomy" id="122646"/>
    <lineage>
        <taxon>Eukaryota</taxon>
        <taxon>Viridiplantae</taxon>
        <taxon>Streptophyta</taxon>
        <taxon>Embryophyta</taxon>
        <taxon>Marchantiophyta</taxon>
        <taxon>Marchantiopsida</taxon>
        <taxon>Marchantiidae</taxon>
        <taxon>Marchantiales</taxon>
        <taxon>Ricciaceae</taxon>
        <taxon>Riccia</taxon>
    </lineage>
</organism>
<keyword evidence="8" id="KW-0472">Membrane</keyword>
<evidence type="ECO:0000256" key="4">
    <source>
        <dbReference type="ARBA" id="ARBA00022640"/>
    </source>
</evidence>
<gene>
    <name evidence="10" type="ORF">R1sor_005365</name>
</gene>
<evidence type="ECO:0000313" key="10">
    <source>
        <dbReference type="EMBL" id="KAL3691714.1"/>
    </source>
</evidence>
<dbReference type="GO" id="GO:0016020">
    <property type="term" value="C:membrane"/>
    <property type="evidence" value="ECO:0007669"/>
    <property type="project" value="UniProtKB-SubCell"/>
</dbReference>
<comment type="similarity">
    <text evidence="2">Belongs to the RETICULATA family.</text>
</comment>
<evidence type="ECO:0000256" key="6">
    <source>
        <dbReference type="ARBA" id="ARBA00022946"/>
    </source>
</evidence>
<evidence type="ECO:0000256" key="3">
    <source>
        <dbReference type="ARBA" id="ARBA00022528"/>
    </source>
</evidence>
<dbReference type="InterPro" id="IPR021825">
    <property type="entry name" value="RETICULATA-related"/>
</dbReference>
<dbReference type="GO" id="GO:0009507">
    <property type="term" value="C:chloroplast"/>
    <property type="evidence" value="ECO:0007669"/>
    <property type="project" value="UniProtKB-SubCell"/>
</dbReference>
<keyword evidence="3" id="KW-0150">Chloroplast</keyword>
<evidence type="ECO:0000256" key="8">
    <source>
        <dbReference type="ARBA" id="ARBA00023136"/>
    </source>
</evidence>